<reference evidence="2" key="2">
    <citation type="submission" date="2023-06" db="EMBL/GenBank/DDBJ databases">
        <authorList>
            <person name="Kobayashi Y."/>
            <person name="Kayamori A."/>
            <person name="Aoki K."/>
            <person name="Shiwa Y."/>
            <person name="Fujita N."/>
            <person name="Sugita T."/>
            <person name="Iwasaki W."/>
            <person name="Tanaka N."/>
            <person name="Takashima M."/>
        </authorList>
    </citation>
    <scope>NUCLEOTIDE SEQUENCE</scope>
    <source>
        <strain evidence="2">HIS016</strain>
    </source>
</reference>
<gene>
    <name evidence="2" type="ORF">CspeluHIS016_0302760</name>
</gene>
<protein>
    <submittedName>
        <fullName evidence="2">Uncharacterized protein</fullName>
    </submittedName>
</protein>
<sequence length="336" mass="35840">MTMTRPARLFKRDDNLAYPALFGKRRSQTEGGERERPWARFTARPTATETPEPACPPAVLPSTHPFLQDLRGMPDVHQRHASRAPLRPPRASSSNPSLHSISDLSSLSLSPVSPVSHRSLSLSTPSKTSSSSPGHAPSFRPAPPKKHTPLPTPPPSASHAVFDMISRERGSWSGHPFAVRPTKRERDHGQAHAHAHGYGQAHAHEAYDYLAALLGGTDEPQGMVAEIVRGLLSPPPSPPSPPSPPRSSRSPSPSRSGSPSPSPSLSGFPSPGPSPGSSHPFSGRTRPRRGTFGTSDGPPFLDGAFEGVGSGVSDDEYEYGGEGGYEGEYGKYSAWR</sequence>
<dbReference type="Proteomes" id="UP001222932">
    <property type="component" value="Unassembled WGS sequence"/>
</dbReference>
<feature type="region of interest" description="Disordered" evidence="1">
    <location>
        <begin position="230"/>
        <end position="336"/>
    </location>
</feature>
<evidence type="ECO:0000313" key="2">
    <source>
        <dbReference type="EMBL" id="GMK56436.1"/>
    </source>
</evidence>
<reference evidence="2" key="1">
    <citation type="journal article" date="2023" name="BMC Genomics">
        <title>Chromosome-level genome assemblies of Cutaneotrichosporon spp. (Trichosporonales, Basidiomycota) reveal imbalanced evolution between nucleotide sequences and chromosome synteny.</title>
        <authorList>
            <person name="Kobayashi Y."/>
            <person name="Kayamori A."/>
            <person name="Aoki K."/>
            <person name="Shiwa Y."/>
            <person name="Matsutani M."/>
            <person name="Fujita N."/>
            <person name="Sugita T."/>
            <person name="Iwasaki W."/>
            <person name="Tanaka N."/>
            <person name="Takashima M."/>
        </authorList>
    </citation>
    <scope>NUCLEOTIDE SEQUENCE</scope>
    <source>
        <strain evidence="2">HIS016</strain>
    </source>
</reference>
<proteinExistence type="predicted"/>
<feature type="compositionally biased region" description="Low complexity" evidence="1">
    <location>
        <begin position="39"/>
        <end position="52"/>
    </location>
</feature>
<feature type="compositionally biased region" description="Pro residues" evidence="1">
    <location>
        <begin position="233"/>
        <end position="245"/>
    </location>
</feature>
<dbReference type="EMBL" id="BTCM01000003">
    <property type="protein sequence ID" value="GMK56436.1"/>
    <property type="molecule type" value="Genomic_DNA"/>
</dbReference>
<accession>A0AAD3YAX5</accession>
<feature type="compositionally biased region" description="Low complexity" evidence="1">
    <location>
        <begin position="92"/>
        <end position="133"/>
    </location>
</feature>
<feature type="compositionally biased region" description="Low complexity" evidence="1">
    <location>
        <begin position="246"/>
        <end position="295"/>
    </location>
</feature>
<name>A0AAD3YAX5_9TREE</name>
<keyword evidence="3" id="KW-1185">Reference proteome</keyword>
<comment type="caution">
    <text evidence="2">The sequence shown here is derived from an EMBL/GenBank/DDBJ whole genome shotgun (WGS) entry which is preliminary data.</text>
</comment>
<feature type="region of interest" description="Disordered" evidence="1">
    <location>
        <begin position="18"/>
        <end position="201"/>
    </location>
</feature>
<organism evidence="2 3">
    <name type="scientific">Cutaneotrichosporon spelunceum</name>
    <dbReference type="NCBI Taxonomy" id="1672016"/>
    <lineage>
        <taxon>Eukaryota</taxon>
        <taxon>Fungi</taxon>
        <taxon>Dikarya</taxon>
        <taxon>Basidiomycota</taxon>
        <taxon>Agaricomycotina</taxon>
        <taxon>Tremellomycetes</taxon>
        <taxon>Trichosporonales</taxon>
        <taxon>Trichosporonaceae</taxon>
        <taxon>Cutaneotrichosporon</taxon>
    </lineage>
</organism>
<evidence type="ECO:0000256" key="1">
    <source>
        <dbReference type="SAM" id="MobiDB-lite"/>
    </source>
</evidence>
<feature type="compositionally biased region" description="Basic and acidic residues" evidence="1">
    <location>
        <begin position="27"/>
        <end position="38"/>
    </location>
</feature>
<evidence type="ECO:0000313" key="3">
    <source>
        <dbReference type="Proteomes" id="UP001222932"/>
    </source>
</evidence>
<dbReference type="AlphaFoldDB" id="A0AAD3YAX5"/>